<keyword evidence="4 6" id="KW-0863">Zinc-finger</keyword>
<evidence type="ECO:0000256" key="5">
    <source>
        <dbReference type="ARBA" id="ARBA00022833"/>
    </source>
</evidence>
<evidence type="ECO:0000256" key="6">
    <source>
        <dbReference type="PROSITE-ProRule" id="PRU00175"/>
    </source>
</evidence>
<reference evidence="8 9" key="1">
    <citation type="journal article" date="2017" name="Nat. Commun.">
        <title>Genome assembly with in vitro proximity ligation data and whole-genome triplication in lettuce.</title>
        <authorList>
            <person name="Reyes-Chin-Wo S."/>
            <person name="Wang Z."/>
            <person name="Yang X."/>
            <person name="Kozik A."/>
            <person name="Arikit S."/>
            <person name="Song C."/>
            <person name="Xia L."/>
            <person name="Froenicke L."/>
            <person name="Lavelle D.O."/>
            <person name="Truco M.J."/>
            <person name="Xia R."/>
            <person name="Zhu S."/>
            <person name="Xu C."/>
            <person name="Xu H."/>
            <person name="Xu X."/>
            <person name="Cox K."/>
            <person name="Korf I."/>
            <person name="Meyers B.C."/>
            <person name="Michelmore R.W."/>
        </authorList>
    </citation>
    <scope>NUCLEOTIDE SEQUENCE [LARGE SCALE GENOMIC DNA]</scope>
    <source>
        <strain evidence="9">cv. Salinas</strain>
        <tissue evidence="8">Seedlings</tissue>
    </source>
</reference>
<dbReference type="AlphaFoldDB" id="A0A9R1XFB9"/>
<evidence type="ECO:0000313" key="9">
    <source>
        <dbReference type="Proteomes" id="UP000235145"/>
    </source>
</evidence>
<comment type="catalytic activity">
    <reaction evidence="1">
        <text>S-ubiquitinyl-[E2 ubiquitin-conjugating enzyme]-L-cysteine + [acceptor protein]-L-lysine = [E2 ubiquitin-conjugating enzyme]-L-cysteine + N(6)-ubiquitinyl-[acceptor protein]-L-lysine.</text>
        <dbReference type="EC" id="2.3.2.27"/>
    </reaction>
</comment>
<dbReference type="PANTHER" id="PTHR15710:SF108">
    <property type="entry name" value="OS03G0286100 PROTEIN"/>
    <property type="match status" value="1"/>
</dbReference>
<gene>
    <name evidence="8" type="ORF">LSAT_V11C500267740</name>
</gene>
<protein>
    <recommendedName>
        <fullName evidence="2">RING-type E3 ubiquitin transferase</fullName>
        <ecNumber evidence="2">2.3.2.27</ecNumber>
    </recommendedName>
</protein>
<accession>A0A9R1XFB9</accession>
<proteinExistence type="predicted"/>
<dbReference type="InterPro" id="IPR001841">
    <property type="entry name" value="Znf_RING"/>
</dbReference>
<comment type="caution">
    <text evidence="8">The sequence shown here is derived from an EMBL/GenBank/DDBJ whole genome shotgun (WGS) entry which is preliminary data.</text>
</comment>
<sequence>MIYSRNHDDYVDATAYDSFLQTLTESDNNDIEASAASKSVVQTLQMVEVSAMTSTKSYVVCKDGMFNIEQKIMKQLPCGHMYHGVCIIVWLHSRSTCLICKHELPTDDPEYEEDRK</sequence>
<dbReference type="SUPFAM" id="SSF57850">
    <property type="entry name" value="RING/U-box"/>
    <property type="match status" value="1"/>
</dbReference>
<dbReference type="Proteomes" id="UP000235145">
    <property type="component" value="Unassembled WGS sequence"/>
</dbReference>
<feature type="domain" description="RING-type" evidence="7">
    <location>
        <begin position="60"/>
        <end position="101"/>
    </location>
</feature>
<dbReference type="PANTHER" id="PTHR15710">
    <property type="entry name" value="E3 UBIQUITIN-PROTEIN LIGASE PRAJA"/>
    <property type="match status" value="1"/>
</dbReference>
<dbReference type="Gene3D" id="3.30.40.10">
    <property type="entry name" value="Zinc/RING finger domain, C3HC4 (zinc finger)"/>
    <property type="match status" value="1"/>
</dbReference>
<evidence type="ECO:0000259" key="7">
    <source>
        <dbReference type="PROSITE" id="PS50089"/>
    </source>
</evidence>
<keyword evidence="3" id="KW-0479">Metal-binding</keyword>
<organism evidence="8 9">
    <name type="scientific">Lactuca sativa</name>
    <name type="common">Garden lettuce</name>
    <dbReference type="NCBI Taxonomy" id="4236"/>
    <lineage>
        <taxon>Eukaryota</taxon>
        <taxon>Viridiplantae</taxon>
        <taxon>Streptophyta</taxon>
        <taxon>Embryophyta</taxon>
        <taxon>Tracheophyta</taxon>
        <taxon>Spermatophyta</taxon>
        <taxon>Magnoliopsida</taxon>
        <taxon>eudicotyledons</taxon>
        <taxon>Gunneridae</taxon>
        <taxon>Pentapetalae</taxon>
        <taxon>asterids</taxon>
        <taxon>campanulids</taxon>
        <taxon>Asterales</taxon>
        <taxon>Asteraceae</taxon>
        <taxon>Cichorioideae</taxon>
        <taxon>Cichorieae</taxon>
        <taxon>Lactucinae</taxon>
        <taxon>Lactuca</taxon>
    </lineage>
</organism>
<dbReference type="PROSITE" id="PS50089">
    <property type="entry name" value="ZF_RING_2"/>
    <property type="match status" value="1"/>
</dbReference>
<keyword evidence="9" id="KW-1185">Reference proteome</keyword>
<evidence type="ECO:0000313" key="8">
    <source>
        <dbReference type="EMBL" id="KAJ0208069.1"/>
    </source>
</evidence>
<keyword evidence="5" id="KW-0862">Zinc</keyword>
<evidence type="ECO:0000256" key="3">
    <source>
        <dbReference type="ARBA" id="ARBA00022723"/>
    </source>
</evidence>
<name>A0A9R1XFB9_LACSA</name>
<evidence type="ECO:0000256" key="2">
    <source>
        <dbReference type="ARBA" id="ARBA00012483"/>
    </source>
</evidence>
<evidence type="ECO:0000256" key="1">
    <source>
        <dbReference type="ARBA" id="ARBA00000900"/>
    </source>
</evidence>
<dbReference type="InterPro" id="IPR013083">
    <property type="entry name" value="Znf_RING/FYVE/PHD"/>
</dbReference>
<dbReference type="Pfam" id="PF13639">
    <property type="entry name" value="zf-RING_2"/>
    <property type="match status" value="1"/>
</dbReference>
<evidence type="ECO:0000256" key="4">
    <source>
        <dbReference type="ARBA" id="ARBA00022771"/>
    </source>
</evidence>
<dbReference type="EC" id="2.3.2.27" evidence="2"/>
<dbReference type="EMBL" id="NBSK02000005">
    <property type="protein sequence ID" value="KAJ0208069.1"/>
    <property type="molecule type" value="Genomic_DNA"/>
</dbReference>
<dbReference type="GO" id="GO:0008270">
    <property type="term" value="F:zinc ion binding"/>
    <property type="evidence" value="ECO:0007669"/>
    <property type="project" value="UniProtKB-KW"/>
</dbReference>
<dbReference type="GO" id="GO:0061630">
    <property type="term" value="F:ubiquitin protein ligase activity"/>
    <property type="evidence" value="ECO:0007669"/>
    <property type="project" value="UniProtKB-EC"/>
</dbReference>